<protein>
    <recommendedName>
        <fullName evidence="11">ATP-dependent RNA helicase DDX1</fullName>
    </recommendedName>
</protein>
<dbReference type="InterPro" id="IPR014001">
    <property type="entry name" value="Helicase_ATP-bd"/>
</dbReference>
<evidence type="ECO:0000256" key="2">
    <source>
        <dbReference type="ARBA" id="ARBA00022801"/>
    </source>
</evidence>
<feature type="domain" description="Helicase ATP-binding" evidence="6">
    <location>
        <begin position="312"/>
        <end position="450"/>
    </location>
</feature>
<dbReference type="GO" id="GO:0005524">
    <property type="term" value="F:ATP binding"/>
    <property type="evidence" value="ECO:0007669"/>
    <property type="project" value="UniProtKB-KW"/>
</dbReference>
<evidence type="ECO:0000313" key="10">
    <source>
        <dbReference type="Proteomes" id="UP000012073"/>
    </source>
</evidence>
<dbReference type="PROSITE" id="PS51195">
    <property type="entry name" value="Q_MOTIF"/>
    <property type="match status" value="1"/>
</dbReference>
<dbReference type="RefSeq" id="XP_005713884.1">
    <property type="nucleotide sequence ID" value="XM_005713827.1"/>
</dbReference>
<dbReference type="Gene3D" id="2.60.120.920">
    <property type="match status" value="1"/>
</dbReference>
<evidence type="ECO:0000259" key="8">
    <source>
        <dbReference type="PROSITE" id="PS51195"/>
    </source>
</evidence>
<reference evidence="10" key="1">
    <citation type="journal article" date="2013" name="Proc. Natl. Acad. Sci. U.S.A.">
        <title>Genome structure and metabolic features in the red seaweed Chondrus crispus shed light on evolution of the Archaeplastida.</title>
        <authorList>
            <person name="Collen J."/>
            <person name="Porcel B."/>
            <person name="Carre W."/>
            <person name="Ball S.G."/>
            <person name="Chaparro C."/>
            <person name="Tonon T."/>
            <person name="Barbeyron T."/>
            <person name="Michel G."/>
            <person name="Noel B."/>
            <person name="Valentin K."/>
            <person name="Elias M."/>
            <person name="Artiguenave F."/>
            <person name="Arun A."/>
            <person name="Aury J.M."/>
            <person name="Barbosa-Neto J.F."/>
            <person name="Bothwell J.H."/>
            <person name="Bouget F.Y."/>
            <person name="Brillet L."/>
            <person name="Cabello-Hurtado F."/>
            <person name="Capella-Gutierrez S."/>
            <person name="Charrier B."/>
            <person name="Cladiere L."/>
            <person name="Cock J.M."/>
            <person name="Coelho S.M."/>
            <person name="Colleoni C."/>
            <person name="Czjzek M."/>
            <person name="Da Silva C."/>
            <person name="Delage L."/>
            <person name="Denoeud F."/>
            <person name="Deschamps P."/>
            <person name="Dittami S.M."/>
            <person name="Gabaldon T."/>
            <person name="Gachon C.M."/>
            <person name="Groisillier A."/>
            <person name="Herve C."/>
            <person name="Jabbari K."/>
            <person name="Katinka M."/>
            <person name="Kloareg B."/>
            <person name="Kowalczyk N."/>
            <person name="Labadie K."/>
            <person name="Leblanc C."/>
            <person name="Lopez P.J."/>
            <person name="McLachlan D.H."/>
            <person name="Meslet-Cladiere L."/>
            <person name="Moustafa A."/>
            <person name="Nehr Z."/>
            <person name="Nyvall Collen P."/>
            <person name="Panaud O."/>
            <person name="Partensky F."/>
            <person name="Poulain J."/>
            <person name="Rensing S.A."/>
            <person name="Rousvoal S."/>
            <person name="Samson G."/>
            <person name="Symeonidi A."/>
            <person name="Weissenbach J."/>
            <person name="Zambounis A."/>
            <person name="Wincker P."/>
            <person name="Boyen C."/>
        </authorList>
    </citation>
    <scope>NUCLEOTIDE SEQUENCE [LARGE SCALE GENOMIC DNA]</scope>
    <source>
        <strain evidence="10">cv. Stackhouse</strain>
    </source>
</reference>
<evidence type="ECO:0000256" key="1">
    <source>
        <dbReference type="ARBA" id="ARBA00022741"/>
    </source>
</evidence>
<dbReference type="InterPro" id="IPR013320">
    <property type="entry name" value="ConA-like_dom_sf"/>
</dbReference>
<dbReference type="Proteomes" id="UP000012073">
    <property type="component" value="Unassembled WGS sequence"/>
</dbReference>
<dbReference type="EMBL" id="HG001671">
    <property type="protein sequence ID" value="CDF34065.1"/>
    <property type="molecule type" value="Genomic_DNA"/>
</dbReference>
<evidence type="ECO:0008006" key="11">
    <source>
        <dbReference type="Google" id="ProtNLM"/>
    </source>
</evidence>
<dbReference type="InterPro" id="IPR027417">
    <property type="entry name" value="P-loop_NTPase"/>
</dbReference>
<keyword evidence="3" id="KW-0347">Helicase</keyword>
<organism evidence="9 10">
    <name type="scientific">Chondrus crispus</name>
    <name type="common">Carrageen Irish moss</name>
    <name type="synonym">Polymorpha crispa</name>
    <dbReference type="NCBI Taxonomy" id="2769"/>
    <lineage>
        <taxon>Eukaryota</taxon>
        <taxon>Rhodophyta</taxon>
        <taxon>Florideophyceae</taxon>
        <taxon>Rhodymeniophycidae</taxon>
        <taxon>Gigartinales</taxon>
        <taxon>Gigartinaceae</taxon>
        <taxon>Chondrus</taxon>
    </lineage>
</organism>
<keyword evidence="4" id="KW-0067">ATP-binding</keyword>
<dbReference type="Pfam" id="PF00270">
    <property type="entry name" value="DEAD"/>
    <property type="match status" value="2"/>
</dbReference>
<dbReference type="InterPro" id="IPR043136">
    <property type="entry name" value="B30.2/SPRY_sf"/>
</dbReference>
<dbReference type="AlphaFoldDB" id="R7Q9C1"/>
<keyword evidence="1" id="KW-0547">Nucleotide-binding</keyword>
<dbReference type="PhylomeDB" id="R7Q9C1"/>
<dbReference type="InterPro" id="IPR014014">
    <property type="entry name" value="RNA_helicase_DEAD_Q_motif"/>
</dbReference>
<dbReference type="GO" id="GO:0016787">
    <property type="term" value="F:hydrolase activity"/>
    <property type="evidence" value="ECO:0007669"/>
    <property type="project" value="UniProtKB-KW"/>
</dbReference>
<keyword evidence="2" id="KW-0378">Hydrolase</keyword>
<dbReference type="SMART" id="SM00490">
    <property type="entry name" value="HELICc"/>
    <property type="match status" value="1"/>
</dbReference>
<dbReference type="STRING" id="2769.R7Q9C1"/>
<dbReference type="PROSITE" id="PS51192">
    <property type="entry name" value="HELICASE_ATP_BIND_1"/>
    <property type="match status" value="1"/>
</dbReference>
<dbReference type="Gene3D" id="3.40.50.300">
    <property type="entry name" value="P-loop containing nucleotide triphosphate hydrolases"/>
    <property type="match status" value="3"/>
</dbReference>
<dbReference type="SMART" id="SM00487">
    <property type="entry name" value="DEXDc"/>
    <property type="match status" value="1"/>
</dbReference>
<proteinExistence type="predicted"/>
<dbReference type="OrthoDB" id="1735at2759"/>
<feature type="short sequence motif" description="Q motif" evidence="5">
    <location>
        <begin position="2"/>
        <end position="30"/>
    </location>
</feature>
<keyword evidence="10" id="KW-1185">Reference proteome</keyword>
<dbReference type="OMA" id="KRQQVKF"/>
<evidence type="ECO:0000313" key="9">
    <source>
        <dbReference type="EMBL" id="CDF34065.1"/>
    </source>
</evidence>
<feature type="domain" description="Helicase C-terminal" evidence="7">
    <location>
        <begin position="536"/>
        <end position="737"/>
    </location>
</feature>
<dbReference type="Pfam" id="PF00271">
    <property type="entry name" value="Helicase_C"/>
    <property type="match status" value="1"/>
</dbReference>
<dbReference type="SUPFAM" id="SSF52540">
    <property type="entry name" value="P-loop containing nucleoside triphosphate hydrolases"/>
    <property type="match status" value="2"/>
</dbReference>
<evidence type="ECO:0000256" key="5">
    <source>
        <dbReference type="PROSITE-ProRule" id="PRU00552"/>
    </source>
</evidence>
<evidence type="ECO:0000256" key="3">
    <source>
        <dbReference type="ARBA" id="ARBA00022806"/>
    </source>
</evidence>
<gene>
    <name evidence="9" type="ORF">CHC_T00002736001</name>
</gene>
<dbReference type="GO" id="GO:0003724">
    <property type="term" value="F:RNA helicase activity"/>
    <property type="evidence" value="ECO:0007669"/>
    <property type="project" value="InterPro"/>
</dbReference>
<evidence type="ECO:0000259" key="7">
    <source>
        <dbReference type="PROSITE" id="PS51194"/>
    </source>
</evidence>
<dbReference type="InterPro" id="IPR001650">
    <property type="entry name" value="Helicase_C-like"/>
</dbReference>
<name>R7Q9C1_CHOCR</name>
<feature type="domain" description="DEAD-box RNA helicase Q" evidence="8">
    <location>
        <begin position="2"/>
        <end position="30"/>
    </location>
</feature>
<dbReference type="Gramene" id="CDF34065">
    <property type="protein sequence ID" value="CDF34065"/>
    <property type="gene ID" value="CHC_T00002736001"/>
</dbReference>
<evidence type="ECO:0000259" key="6">
    <source>
        <dbReference type="PROSITE" id="PS51192"/>
    </source>
</evidence>
<sequence length="789" mass="86758">MSAFEELGVMPELIEALDDMSWHLPTPVQTESVPLILGGGDVAVAAETGSGKTGAFCLPVAQVVYETRNTNLSKSTLSETAPTAEEQAGPIKLSEVDRGKHVAVADGFLAQCRDRAFWQGVRATRGVASGKWYFIGRPRDDGICRMGWSSVHAQLNLGTDQKGFGYGGTGMRSHGGSFDAYGKPYTTGDQVCCMVEFQLCEDIERSRVLISFALNEKELGEAFDVSWKELGLDNMSLIPTLAMKNAELEILLQERSTTAEKHGFKHISGATLADAVISEEAQALFDEYAEEDQDGDQEMREVESEKAGEKGKAPLALILEPSRELAGQVENELTKIGKQLPDRAVRHLLLIGGGSQKTELAMLKRGVDIVTGTLGSIVKHVKKRTLSLDSIRFFVIDEADTFATDNLRDILFLHEKVPTKNRVQTLLFSATLHSPEIRALSDKIQSFPTWVDLKGKEAVPETLHHTMVRIDADADTAMLDECPDGLEWPLDEVHIFEDKGRAKNKKARAESNAGIADGVDAADLRSQTVKKLKLIALKKVIDANAMSQAMIFVRTQRDADNVESFLIQCSGVSASDVASRRFRGRHDSGPEVEYSCSVLHGGRRQEERNQALAAFKASEVRFLVCTDVAARGIDIVGLPFLVNVTLPDKSENYIHRVGRAGRAERLGLAVSLVAAQKEAVWFHTCKKTKGKGVCNNRKLVTARGCVMWYNEGKLLGEIEERLKGRIEELGPDLRRKNVDAGPVMYGSKIGEMDVSSETAKRVERLQPAVRKLVRMEEEAQAMFFALQGR</sequence>
<evidence type="ECO:0000256" key="4">
    <source>
        <dbReference type="ARBA" id="ARBA00022840"/>
    </source>
</evidence>
<dbReference type="PROSITE" id="PS51194">
    <property type="entry name" value="HELICASE_CTER"/>
    <property type="match status" value="1"/>
</dbReference>
<dbReference type="GO" id="GO:0003676">
    <property type="term" value="F:nucleic acid binding"/>
    <property type="evidence" value="ECO:0007669"/>
    <property type="project" value="InterPro"/>
</dbReference>
<dbReference type="SUPFAM" id="SSF49899">
    <property type="entry name" value="Concanavalin A-like lectins/glucanases"/>
    <property type="match status" value="1"/>
</dbReference>
<dbReference type="GeneID" id="17321599"/>
<dbReference type="InterPro" id="IPR003877">
    <property type="entry name" value="SPRY_dom"/>
</dbReference>
<dbReference type="InterPro" id="IPR011545">
    <property type="entry name" value="DEAD/DEAH_box_helicase_dom"/>
</dbReference>
<dbReference type="GO" id="GO:0005829">
    <property type="term" value="C:cytosol"/>
    <property type="evidence" value="ECO:0007669"/>
    <property type="project" value="TreeGrafter"/>
</dbReference>
<dbReference type="KEGG" id="ccp:CHC_T00002736001"/>
<dbReference type="InterPro" id="IPR050079">
    <property type="entry name" value="DEAD_box_RNA_helicase"/>
</dbReference>
<dbReference type="PANTHER" id="PTHR47959">
    <property type="entry name" value="ATP-DEPENDENT RNA HELICASE RHLE-RELATED"/>
    <property type="match status" value="1"/>
</dbReference>
<dbReference type="CDD" id="cd18787">
    <property type="entry name" value="SF2_C_DEAD"/>
    <property type="match status" value="1"/>
</dbReference>
<accession>R7Q9C1</accession>
<dbReference type="PANTHER" id="PTHR47959:SF1">
    <property type="entry name" value="ATP-DEPENDENT RNA HELICASE DBPA"/>
    <property type="match status" value="1"/>
</dbReference>
<dbReference type="Pfam" id="PF00622">
    <property type="entry name" value="SPRY"/>
    <property type="match status" value="1"/>
</dbReference>
<dbReference type="SMART" id="SM00449">
    <property type="entry name" value="SPRY"/>
    <property type="match status" value="1"/>
</dbReference>